<evidence type="ECO:0000256" key="1">
    <source>
        <dbReference type="ARBA" id="ARBA00004141"/>
    </source>
</evidence>
<dbReference type="GO" id="GO:0005886">
    <property type="term" value="C:plasma membrane"/>
    <property type="evidence" value="ECO:0007669"/>
    <property type="project" value="TreeGrafter"/>
</dbReference>
<feature type="transmembrane region" description="Helical" evidence="6">
    <location>
        <begin position="422"/>
        <end position="443"/>
    </location>
</feature>
<dbReference type="AlphaFoldDB" id="A0AAI8YT50"/>
<feature type="transmembrane region" description="Helical" evidence="6">
    <location>
        <begin position="309"/>
        <end position="329"/>
    </location>
</feature>
<dbReference type="PROSITE" id="PS50850">
    <property type="entry name" value="MFS"/>
    <property type="match status" value="1"/>
</dbReference>
<feature type="transmembrane region" description="Helical" evidence="6">
    <location>
        <begin position="455"/>
        <end position="479"/>
    </location>
</feature>
<feature type="transmembrane region" description="Helical" evidence="6">
    <location>
        <begin position="349"/>
        <end position="369"/>
    </location>
</feature>
<dbReference type="InterPro" id="IPR011701">
    <property type="entry name" value="MFS"/>
</dbReference>
<feature type="transmembrane region" description="Helical" evidence="6">
    <location>
        <begin position="145"/>
        <end position="166"/>
    </location>
</feature>
<sequence length="604" mass="65181">MDDNCTGAGPSTARPAAARSNKFSAFVASVANVATAAQAATAQVFHSDPADVERRLRGEEENADPNHPRNWEDTHKNTTYWTICLFSFVANANASAFTVAVKTLMQAFHISLTKATSLTALNVLMFGLGNLLWVPMMRVLGKRPVYLLALAVLIGANAWSATAASYGSLLASRMVSGIGASAADATVPSTVGDLWDQKTRGYRGMIFTFFLASGIFLGPLINAWVIQIHGWRWIPGWISIVSGFILVLAIFMVHETEYRSAPNTTSQSSTRRSFLQGMDPTIGLQRDKPVSAFKRSLRDITLMFSYPQILYSSIVIGIFVGWTIIMQISLSQALSSPPYSWSIGHVGNFHFAGWIGVLSALGVVGYYLDKSMQNRRAAAGRARGPPEQRLKLLGIPAAFAPPGLMIYGFLLAKKKGWIGPAIGYALHSFGFAAVSNILVTYCVDSELMFSGEGLVSLFIIRNAIAVACTYGAGAGGWLSASPGVHNATQKWYAAFGTMAGIEWFFLLLAIPVYLLTQNFKSCTEKYGPGRRQLATTRQSEATQNASEGGHGVAMQDMSATRAPVEQRSEEPLLPDPSSESGNVESHEDADVEAGEQKRDGFPAS</sequence>
<dbReference type="Proteomes" id="UP001296104">
    <property type="component" value="Unassembled WGS sequence"/>
</dbReference>
<gene>
    <name evidence="8" type="ORF">LECACI_7A001518</name>
</gene>
<feature type="transmembrane region" description="Helical" evidence="6">
    <location>
        <begin position="233"/>
        <end position="253"/>
    </location>
</feature>
<feature type="compositionally biased region" description="Polar residues" evidence="5">
    <location>
        <begin position="533"/>
        <end position="546"/>
    </location>
</feature>
<evidence type="ECO:0000259" key="7">
    <source>
        <dbReference type="PROSITE" id="PS50850"/>
    </source>
</evidence>
<accession>A0AAI8YT50</accession>
<reference evidence="8" key="1">
    <citation type="submission" date="2023-11" db="EMBL/GenBank/DDBJ databases">
        <authorList>
            <person name="Alioto T."/>
            <person name="Alioto T."/>
            <person name="Gomez Garrido J."/>
        </authorList>
    </citation>
    <scope>NUCLEOTIDE SEQUENCE</scope>
</reference>
<proteinExistence type="predicted"/>
<evidence type="ECO:0000313" key="9">
    <source>
        <dbReference type="Proteomes" id="UP001296104"/>
    </source>
</evidence>
<feature type="transmembrane region" description="Helical" evidence="6">
    <location>
        <begin position="390"/>
        <end position="410"/>
    </location>
</feature>
<comment type="caution">
    <text evidence="8">The sequence shown here is derived from an EMBL/GenBank/DDBJ whole genome shotgun (WGS) entry which is preliminary data.</text>
</comment>
<evidence type="ECO:0000256" key="5">
    <source>
        <dbReference type="SAM" id="MobiDB-lite"/>
    </source>
</evidence>
<evidence type="ECO:0000256" key="2">
    <source>
        <dbReference type="ARBA" id="ARBA00022692"/>
    </source>
</evidence>
<feature type="compositionally biased region" description="Basic and acidic residues" evidence="5">
    <location>
        <begin position="584"/>
        <end position="604"/>
    </location>
</feature>
<keyword evidence="9" id="KW-1185">Reference proteome</keyword>
<dbReference type="InterPro" id="IPR020846">
    <property type="entry name" value="MFS_dom"/>
</dbReference>
<protein>
    <submittedName>
        <fullName evidence="8">Polyamine transporter</fullName>
    </submittedName>
</protein>
<evidence type="ECO:0000256" key="6">
    <source>
        <dbReference type="SAM" id="Phobius"/>
    </source>
</evidence>
<comment type="subcellular location">
    <subcellularLocation>
        <location evidence="1">Membrane</location>
        <topology evidence="1">Multi-pass membrane protein</topology>
    </subcellularLocation>
</comment>
<feature type="transmembrane region" description="Helical" evidence="6">
    <location>
        <begin position="80"/>
        <end position="100"/>
    </location>
</feature>
<evidence type="ECO:0000256" key="4">
    <source>
        <dbReference type="ARBA" id="ARBA00023136"/>
    </source>
</evidence>
<dbReference type="PANTHER" id="PTHR23502:SF160">
    <property type="entry name" value="MAJOR FACILITATOR SUPERFAMILY (MFS) PROFILE DOMAIN-CONTAINING PROTEIN-RELATED"/>
    <property type="match status" value="1"/>
</dbReference>
<dbReference type="PANTHER" id="PTHR23502">
    <property type="entry name" value="MAJOR FACILITATOR SUPERFAMILY"/>
    <property type="match status" value="1"/>
</dbReference>
<name>A0AAI8YT50_9PEZI</name>
<dbReference type="EMBL" id="CAVMBE010000006">
    <property type="protein sequence ID" value="CAK3842343.1"/>
    <property type="molecule type" value="Genomic_DNA"/>
</dbReference>
<evidence type="ECO:0000313" key="8">
    <source>
        <dbReference type="EMBL" id="CAK3842343.1"/>
    </source>
</evidence>
<dbReference type="SUPFAM" id="SSF103473">
    <property type="entry name" value="MFS general substrate transporter"/>
    <property type="match status" value="1"/>
</dbReference>
<dbReference type="GO" id="GO:0022857">
    <property type="term" value="F:transmembrane transporter activity"/>
    <property type="evidence" value="ECO:0007669"/>
    <property type="project" value="InterPro"/>
</dbReference>
<organism evidence="8 9">
    <name type="scientific">Lecanosticta acicola</name>
    <dbReference type="NCBI Taxonomy" id="111012"/>
    <lineage>
        <taxon>Eukaryota</taxon>
        <taxon>Fungi</taxon>
        <taxon>Dikarya</taxon>
        <taxon>Ascomycota</taxon>
        <taxon>Pezizomycotina</taxon>
        <taxon>Dothideomycetes</taxon>
        <taxon>Dothideomycetidae</taxon>
        <taxon>Mycosphaerellales</taxon>
        <taxon>Mycosphaerellaceae</taxon>
        <taxon>Lecanosticta</taxon>
    </lineage>
</organism>
<dbReference type="Gene3D" id="1.20.1250.20">
    <property type="entry name" value="MFS general substrate transporter like domains"/>
    <property type="match status" value="1"/>
</dbReference>
<keyword evidence="2 6" id="KW-0812">Transmembrane</keyword>
<feature type="transmembrane region" description="Helical" evidence="6">
    <location>
        <begin position="206"/>
        <end position="227"/>
    </location>
</feature>
<evidence type="ECO:0000256" key="3">
    <source>
        <dbReference type="ARBA" id="ARBA00022989"/>
    </source>
</evidence>
<keyword evidence="3 6" id="KW-1133">Transmembrane helix</keyword>
<feature type="transmembrane region" description="Helical" evidence="6">
    <location>
        <begin position="112"/>
        <end position="133"/>
    </location>
</feature>
<keyword evidence="4 6" id="KW-0472">Membrane</keyword>
<dbReference type="InterPro" id="IPR036259">
    <property type="entry name" value="MFS_trans_sf"/>
</dbReference>
<feature type="transmembrane region" description="Helical" evidence="6">
    <location>
        <begin position="491"/>
        <end position="515"/>
    </location>
</feature>
<dbReference type="Pfam" id="PF07690">
    <property type="entry name" value="MFS_1"/>
    <property type="match status" value="1"/>
</dbReference>
<feature type="region of interest" description="Disordered" evidence="5">
    <location>
        <begin position="530"/>
        <end position="604"/>
    </location>
</feature>
<feature type="domain" description="Major facilitator superfamily (MFS) profile" evidence="7">
    <location>
        <begin position="79"/>
        <end position="520"/>
    </location>
</feature>